<gene>
    <name evidence="1" type="ORF">A3H53_00270</name>
</gene>
<dbReference type="Proteomes" id="UP000176479">
    <property type="component" value="Unassembled WGS sequence"/>
</dbReference>
<comment type="caution">
    <text evidence="1">The sequence shown here is derived from an EMBL/GenBank/DDBJ whole genome shotgun (WGS) entry which is preliminary data.</text>
</comment>
<sequence length="177" mass="20660">MQEIADLLHCSLSKVKYWIDRYEIDTRSRSEATYLKNNPTGDPFNFTLPKTLKDAQLLGIGLGLYWGEGTKADKVSVRLGNTDPALIRKFIECLVEVFSVKKEDMRFGLQLFTDTTISEAMDFWLKKLKIRRSQFYKVTITQSRARGTYRKKSRYGVLTVYYHNKKLRDLLVNMLPM</sequence>
<dbReference type="AlphaFoldDB" id="A0A1F6Y0S8"/>
<evidence type="ECO:0000313" key="2">
    <source>
        <dbReference type="Proteomes" id="UP000176479"/>
    </source>
</evidence>
<protein>
    <recommendedName>
        <fullName evidence="3">Homing endonuclease LAGLIDADG domain-containing protein</fullName>
    </recommendedName>
</protein>
<dbReference type="EMBL" id="MFVK01000005">
    <property type="protein sequence ID" value="OGI99989.1"/>
    <property type="molecule type" value="Genomic_DNA"/>
</dbReference>
<proteinExistence type="predicted"/>
<accession>A0A1F6Y0S8</accession>
<organism evidence="1 2">
    <name type="scientific">Candidatus Nomurabacteria bacterium RIFCSPLOWO2_02_FULL_40_10</name>
    <dbReference type="NCBI Taxonomy" id="1801786"/>
    <lineage>
        <taxon>Bacteria</taxon>
        <taxon>Candidatus Nomuraibacteriota</taxon>
    </lineage>
</organism>
<name>A0A1F6Y0S8_9BACT</name>
<evidence type="ECO:0008006" key="3">
    <source>
        <dbReference type="Google" id="ProtNLM"/>
    </source>
</evidence>
<reference evidence="1 2" key="1">
    <citation type="journal article" date="2016" name="Nat. Commun.">
        <title>Thousands of microbial genomes shed light on interconnected biogeochemical processes in an aquifer system.</title>
        <authorList>
            <person name="Anantharaman K."/>
            <person name="Brown C.T."/>
            <person name="Hug L.A."/>
            <person name="Sharon I."/>
            <person name="Castelle C.J."/>
            <person name="Probst A.J."/>
            <person name="Thomas B.C."/>
            <person name="Singh A."/>
            <person name="Wilkins M.J."/>
            <person name="Karaoz U."/>
            <person name="Brodie E.L."/>
            <person name="Williams K.H."/>
            <person name="Hubbard S.S."/>
            <person name="Banfield J.F."/>
        </authorList>
    </citation>
    <scope>NUCLEOTIDE SEQUENCE [LARGE SCALE GENOMIC DNA]</scope>
</reference>
<evidence type="ECO:0000313" key="1">
    <source>
        <dbReference type="EMBL" id="OGI99989.1"/>
    </source>
</evidence>